<dbReference type="InterPro" id="IPR008884">
    <property type="entry name" value="TylF_MeTrfase"/>
</dbReference>
<comment type="caution">
    <text evidence="1">The sequence shown here is derived from an EMBL/GenBank/DDBJ whole genome shotgun (WGS) entry which is preliminary data.</text>
</comment>
<evidence type="ECO:0000313" key="2">
    <source>
        <dbReference type="Proteomes" id="UP001191019"/>
    </source>
</evidence>
<protein>
    <submittedName>
        <fullName evidence="1">8-demethyl-8-(2, 3-dimethoxy-alpha-L-rhamnosyl)-tetracenomycin-C 4'-O-methyltransferase</fullName>
        <ecNumber evidence="1">2.1.1.307</ecNumber>
    </submittedName>
</protein>
<keyword evidence="1" id="KW-0808">Transferase</keyword>
<keyword evidence="1" id="KW-0489">Methyltransferase</keyword>
<dbReference type="InterPro" id="IPR029063">
    <property type="entry name" value="SAM-dependent_MTases_sf"/>
</dbReference>
<name>A0ABY0FM40_9BACT</name>
<dbReference type="Gene3D" id="3.40.50.150">
    <property type="entry name" value="Vaccinia Virus protein VP39"/>
    <property type="match status" value="1"/>
</dbReference>
<dbReference type="GO" id="GO:0032259">
    <property type="term" value="P:methylation"/>
    <property type="evidence" value="ECO:0007669"/>
    <property type="project" value="UniProtKB-KW"/>
</dbReference>
<dbReference type="Pfam" id="PF05711">
    <property type="entry name" value="TylF"/>
    <property type="match status" value="1"/>
</dbReference>
<reference evidence="1 2" key="1">
    <citation type="journal article" date="2018" name="bioRxiv">
        <title>Evidence of independent acquisition and adaption of ultra-small bacteria to human hosts across the highly diverse yet reduced genomes of the phylum Saccharibacteria.</title>
        <authorList>
            <person name="McLean J.S."/>
            <person name="Bor B."/>
            <person name="To T.T."/>
            <person name="Liu Q."/>
            <person name="Kearns K.A."/>
            <person name="Solden L.M."/>
            <person name="Wrighton K.C."/>
            <person name="He X."/>
            <person name="Shi W."/>
        </authorList>
    </citation>
    <scope>NUCLEOTIDE SEQUENCE [LARGE SCALE GENOMIC DNA]</scope>
    <source>
        <strain evidence="1 2">TM7_G3_2_Rum_HOT_351B</strain>
    </source>
</reference>
<accession>A0ABY0FM40</accession>
<dbReference type="EMBL" id="PRLM01000002">
    <property type="protein sequence ID" value="RYC74945.1"/>
    <property type="molecule type" value="Genomic_DNA"/>
</dbReference>
<dbReference type="PANTHER" id="PTHR40036">
    <property type="entry name" value="MACROCIN O-METHYLTRANSFERASE"/>
    <property type="match status" value="1"/>
</dbReference>
<gene>
    <name evidence="1" type="primary">elmMIII</name>
    <name evidence="1" type="ORF">G3RUM_00222</name>
</gene>
<evidence type="ECO:0000313" key="1">
    <source>
        <dbReference type="EMBL" id="RYC74945.1"/>
    </source>
</evidence>
<organism evidence="1 2">
    <name type="scientific">Candidatus Nanosyncoccus alces</name>
    <dbReference type="NCBI Taxonomy" id="2171997"/>
    <lineage>
        <taxon>Bacteria</taxon>
        <taxon>Candidatus Saccharimonadota</taxon>
        <taxon>Candidatus Nanosyncoccalia</taxon>
        <taxon>Candidatus Nanosyncoccales</taxon>
        <taxon>Candidatus Nanosyncoccaceae</taxon>
        <taxon>Candidatus Nanosyncoccus</taxon>
    </lineage>
</organism>
<proteinExistence type="predicted"/>
<dbReference type="GO" id="GO:0008168">
    <property type="term" value="F:methyltransferase activity"/>
    <property type="evidence" value="ECO:0007669"/>
    <property type="project" value="UniProtKB-KW"/>
</dbReference>
<sequence length="204" mass="22967">MTWHNDQVSAKETEKIISIARECLAIEGDFVELGCYKGDTSLLIAEVLRDFGSNPVENLVEKSAKKLWIYDSFEGLPEKGKEDESEIGRDFRKGELMVGKKEVKARFLRAGLPVPIIKKAWFSELTGEDLPEKIAFAFLDGDLYGSIRDSLRLVEDRMNAGGVIMVHDYTNEALPGVAKAVDEWMASKDYKLMRYESLAVIVIK</sequence>
<dbReference type="Proteomes" id="UP001191019">
    <property type="component" value="Unassembled WGS sequence"/>
</dbReference>
<dbReference type="PANTHER" id="PTHR40036:SF1">
    <property type="entry name" value="MACROCIN O-METHYLTRANSFERASE"/>
    <property type="match status" value="1"/>
</dbReference>
<dbReference type="EC" id="2.1.1.307" evidence="1"/>
<dbReference type="RefSeq" id="WP_129734564.1">
    <property type="nucleotide sequence ID" value="NZ_PRLM01000002.1"/>
</dbReference>
<reference evidence="1 2" key="2">
    <citation type="journal article" date="2020" name="Cell Rep.">
        <title>Acquisition and Adaptation of Ultra-small Parasitic Reduced Genome Bacteria to Mammalian Hosts.</title>
        <authorList>
            <person name="McLean J.S."/>
            <person name="Bor B."/>
            <person name="Kerns K.A."/>
            <person name="Liu Q."/>
            <person name="To T.T."/>
            <person name="Solden L."/>
            <person name="Hendrickson E.L."/>
            <person name="Wrighton K."/>
            <person name="Shi W."/>
            <person name="He X."/>
        </authorList>
    </citation>
    <scope>NUCLEOTIDE SEQUENCE [LARGE SCALE GENOMIC DNA]</scope>
    <source>
        <strain evidence="1 2">TM7_G3_2_Rum_HOT_351B</strain>
    </source>
</reference>
<keyword evidence="2" id="KW-1185">Reference proteome</keyword>